<evidence type="ECO:0000256" key="1">
    <source>
        <dbReference type="SAM" id="Phobius"/>
    </source>
</evidence>
<dbReference type="Proteomes" id="UP000193404">
    <property type="component" value="Chromosome"/>
</dbReference>
<gene>
    <name evidence="2" type="ORF">B6F84_03405</name>
</gene>
<protein>
    <submittedName>
        <fullName evidence="2">Uncharacterized protein</fullName>
    </submittedName>
</protein>
<organism evidence="2 3">
    <name type="scientific">Acidianus manzaensis</name>
    <dbReference type="NCBI Taxonomy" id="282676"/>
    <lineage>
        <taxon>Archaea</taxon>
        <taxon>Thermoproteota</taxon>
        <taxon>Thermoprotei</taxon>
        <taxon>Sulfolobales</taxon>
        <taxon>Sulfolobaceae</taxon>
        <taxon>Acidianus</taxon>
    </lineage>
</organism>
<sequence>MAMSLIEDAFKEFVSNITIILPVIIITIIGYLIEIFLLHFVPSFSLISNFIIGLTIMYSASASLGDYLFRKLDAFLDYLGYSTVSGLILGLFLLVFSILRIGILELLLDALALTFAVLLLPSIYKGKMDVGNTIDWISRSIGQDFISFLVLYILCLFSFYPVIDILTIPVSAILAYLMRFRI</sequence>
<feature type="transmembrane region" description="Helical" evidence="1">
    <location>
        <begin position="40"/>
        <end position="58"/>
    </location>
</feature>
<feature type="transmembrane region" description="Helical" evidence="1">
    <location>
        <begin position="78"/>
        <end position="99"/>
    </location>
</feature>
<evidence type="ECO:0000313" key="3">
    <source>
        <dbReference type="Proteomes" id="UP000193404"/>
    </source>
</evidence>
<keyword evidence="3" id="KW-1185">Reference proteome</keyword>
<keyword evidence="1" id="KW-1133">Transmembrane helix</keyword>
<keyword evidence="1" id="KW-0812">Transmembrane</keyword>
<accession>A0A1W6JY34</accession>
<proteinExistence type="predicted"/>
<name>A0A1W6JY34_9CREN</name>
<reference evidence="2 3" key="1">
    <citation type="submission" date="2017-03" db="EMBL/GenBank/DDBJ databases">
        <title>Sulfur activation and transportation mechanism of thermophilic Archaea Acidianus manzaensis YN-25.</title>
        <authorList>
            <person name="Ma Y."/>
            <person name="Yang Y."/>
            <person name="Xia J."/>
        </authorList>
    </citation>
    <scope>NUCLEOTIDE SEQUENCE [LARGE SCALE GENOMIC DNA]</scope>
    <source>
        <strain evidence="2 3">YN-25</strain>
    </source>
</reference>
<evidence type="ECO:0000313" key="2">
    <source>
        <dbReference type="EMBL" id="ARM75173.1"/>
    </source>
</evidence>
<dbReference type="AlphaFoldDB" id="A0A1W6JY34"/>
<dbReference type="STRING" id="282676.B6F84_03405"/>
<dbReference type="KEGG" id="aman:B6F84_03405"/>
<feature type="transmembrane region" description="Helical" evidence="1">
    <location>
        <begin position="106"/>
        <end position="125"/>
    </location>
</feature>
<keyword evidence="1" id="KW-0472">Membrane</keyword>
<feature type="transmembrane region" description="Helical" evidence="1">
    <location>
        <begin position="145"/>
        <end position="178"/>
    </location>
</feature>
<dbReference type="EMBL" id="CP020477">
    <property type="protein sequence ID" value="ARM75173.1"/>
    <property type="molecule type" value="Genomic_DNA"/>
</dbReference>
<feature type="transmembrane region" description="Helical" evidence="1">
    <location>
        <begin position="13"/>
        <end position="33"/>
    </location>
</feature>